<evidence type="ECO:0000313" key="8">
    <source>
        <dbReference type="Proteomes" id="UP000677054"/>
    </source>
</evidence>
<evidence type="ECO:0000256" key="3">
    <source>
        <dbReference type="ARBA" id="ARBA00023157"/>
    </source>
</evidence>
<dbReference type="PANTHER" id="PTHR10517:SF14">
    <property type="entry name" value="FOLATE RECEPTOR 1-RELATED"/>
    <property type="match status" value="1"/>
</dbReference>
<sequence length="520" mass="60732">MGKTSWYLLVQLILFHQSGQSCGVSPITDDPEELLDLCIDAKYHKSKPGPEDKLHAQCESWKDHSCCTHNTTLELHGLQMYGFQYDHCPGFGDGHLSHKCMKHFIQNNCFYECSPNIGPWVVKDTKKIRRERFQHVPLCAIDCNRWFNDCRHDYTCVENWGRDFKWIKGKSYCPDGSSCSTFEKVFHNSASFFCETVWDNDFTYTPDDEPCMRLWFTPEYNPNKRVAQLWKMRSACCYVVVLILLHFSWCSWGFSPITDDPDKLLNWCIDAKYHKKEPGPEDVLHKHCEPWRNRACCTHNTTVELHNLDMYGFQFNHCPKVGEGRLSPECVKHFMQDLCFYECSPNVGPWVIEVCSLNNIACTPADNPKKNIRRERFLDVPLCASDCNRWFEDCRNDYTCVENWSRDFEWTNGKARCPSGSTCRTFQEIYKNSSNFCEKVIPLLTYLSTAEFFQVWDHDWKYTADDEPCMRLWFSSDYNPNERVAQLRVRQLKGHVASLGLSAASLPSTLLYLLVALLYH</sequence>
<dbReference type="GO" id="GO:0009897">
    <property type="term" value="C:external side of plasma membrane"/>
    <property type="evidence" value="ECO:0007669"/>
    <property type="project" value="TreeGrafter"/>
</dbReference>
<dbReference type="Proteomes" id="UP000677054">
    <property type="component" value="Unassembled WGS sequence"/>
</dbReference>
<feature type="transmembrane region" description="Helical" evidence="4">
    <location>
        <begin position="496"/>
        <end position="519"/>
    </location>
</feature>
<dbReference type="InterPro" id="IPR018143">
    <property type="entry name" value="Folate_rcpt-like"/>
</dbReference>
<dbReference type="PANTHER" id="PTHR10517">
    <property type="entry name" value="FOLATE RECEPTOR"/>
    <property type="match status" value="1"/>
</dbReference>
<dbReference type="PROSITE" id="PS51257">
    <property type="entry name" value="PROKAR_LIPOPROTEIN"/>
    <property type="match status" value="1"/>
</dbReference>
<dbReference type="AlphaFoldDB" id="A0A7R8X2X3"/>
<comment type="similarity">
    <text evidence="1">Belongs to the folate receptor family.</text>
</comment>
<dbReference type="InterPro" id="IPR004269">
    <property type="entry name" value="Folate_rcpt"/>
</dbReference>
<name>A0A7R8X2X3_9CRUS</name>
<gene>
    <name evidence="7" type="ORF">DSTB1V02_LOCUS1790</name>
</gene>
<evidence type="ECO:0000259" key="6">
    <source>
        <dbReference type="Pfam" id="PF03024"/>
    </source>
</evidence>
<evidence type="ECO:0000256" key="2">
    <source>
        <dbReference type="ARBA" id="ARBA00022729"/>
    </source>
</evidence>
<accession>A0A7R8X2X3</accession>
<evidence type="ECO:0000256" key="1">
    <source>
        <dbReference type="ARBA" id="ARBA00007932"/>
    </source>
</evidence>
<keyword evidence="8" id="KW-1185">Reference proteome</keyword>
<reference evidence="7" key="1">
    <citation type="submission" date="2020-11" db="EMBL/GenBank/DDBJ databases">
        <authorList>
            <person name="Tran Van P."/>
        </authorList>
    </citation>
    <scope>NUCLEOTIDE SEQUENCE</scope>
</reference>
<keyword evidence="4" id="KW-0812">Transmembrane</keyword>
<dbReference type="EMBL" id="LR899696">
    <property type="protein sequence ID" value="CAD7241811.1"/>
    <property type="molecule type" value="Genomic_DNA"/>
</dbReference>
<feature type="domain" description="Folate receptor-like" evidence="6">
    <location>
        <begin position="268"/>
        <end position="440"/>
    </location>
</feature>
<feature type="chain" id="PRO_5036208983" description="Folate receptor-like domain-containing protein" evidence="5">
    <location>
        <begin position="22"/>
        <end position="520"/>
    </location>
</feature>
<feature type="domain" description="Folate receptor-like" evidence="6">
    <location>
        <begin position="38"/>
        <end position="212"/>
    </location>
</feature>
<keyword evidence="3" id="KW-1015">Disulfide bond</keyword>
<keyword evidence="4" id="KW-1133">Transmembrane helix</keyword>
<proteinExistence type="inferred from homology"/>
<keyword evidence="4" id="KW-0472">Membrane</keyword>
<dbReference type="OrthoDB" id="567542at2759"/>
<evidence type="ECO:0000256" key="5">
    <source>
        <dbReference type="SAM" id="SignalP"/>
    </source>
</evidence>
<protein>
    <recommendedName>
        <fullName evidence="6">Folate receptor-like domain-containing protein</fullName>
    </recommendedName>
</protein>
<dbReference type="GO" id="GO:0038023">
    <property type="term" value="F:signaling receptor activity"/>
    <property type="evidence" value="ECO:0007669"/>
    <property type="project" value="TreeGrafter"/>
</dbReference>
<keyword evidence="2 5" id="KW-0732">Signal</keyword>
<dbReference type="Pfam" id="PF03024">
    <property type="entry name" value="Folate_rec"/>
    <property type="match status" value="2"/>
</dbReference>
<organism evidence="7">
    <name type="scientific">Darwinula stevensoni</name>
    <dbReference type="NCBI Taxonomy" id="69355"/>
    <lineage>
        <taxon>Eukaryota</taxon>
        <taxon>Metazoa</taxon>
        <taxon>Ecdysozoa</taxon>
        <taxon>Arthropoda</taxon>
        <taxon>Crustacea</taxon>
        <taxon>Oligostraca</taxon>
        <taxon>Ostracoda</taxon>
        <taxon>Podocopa</taxon>
        <taxon>Podocopida</taxon>
        <taxon>Darwinulocopina</taxon>
        <taxon>Darwinuloidea</taxon>
        <taxon>Darwinulidae</taxon>
        <taxon>Darwinula</taxon>
    </lineage>
</organism>
<dbReference type="EMBL" id="CAJPEV010000179">
    <property type="protein sequence ID" value="CAG0881905.1"/>
    <property type="molecule type" value="Genomic_DNA"/>
</dbReference>
<evidence type="ECO:0000256" key="4">
    <source>
        <dbReference type="SAM" id="Phobius"/>
    </source>
</evidence>
<evidence type="ECO:0000313" key="7">
    <source>
        <dbReference type="EMBL" id="CAD7241811.1"/>
    </source>
</evidence>
<feature type="signal peptide" evidence="5">
    <location>
        <begin position="1"/>
        <end position="21"/>
    </location>
</feature>